<dbReference type="Proteomes" id="UP000078397">
    <property type="component" value="Unassembled WGS sequence"/>
</dbReference>
<organism evidence="1 2">
    <name type="scientific">Pochonia chlamydosporia 170</name>
    <dbReference type="NCBI Taxonomy" id="1380566"/>
    <lineage>
        <taxon>Eukaryota</taxon>
        <taxon>Fungi</taxon>
        <taxon>Dikarya</taxon>
        <taxon>Ascomycota</taxon>
        <taxon>Pezizomycotina</taxon>
        <taxon>Sordariomycetes</taxon>
        <taxon>Hypocreomycetidae</taxon>
        <taxon>Hypocreales</taxon>
        <taxon>Clavicipitaceae</taxon>
        <taxon>Pochonia</taxon>
    </lineage>
</organism>
<dbReference type="GeneID" id="33936370"/>
<reference evidence="1 2" key="1">
    <citation type="journal article" date="2016" name="PLoS Pathog.">
        <title>Biosynthesis of antibiotic leucinostatins in bio-control fungus Purpureocillium lilacinum and their inhibition on phytophthora revealed by genome mining.</title>
        <authorList>
            <person name="Wang G."/>
            <person name="Liu Z."/>
            <person name="Lin R."/>
            <person name="Li E."/>
            <person name="Mao Z."/>
            <person name="Ling J."/>
            <person name="Yang Y."/>
            <person name="Yin W.B."/>
            <person name="Xie B."/>
        </authorList>
    </citation>
    <scope>NUCLEOTIDE SEQUENCE [LARGE SCALE GENOMIC DNA]</scope>
    <source>
        <strain evidence="1">170</strain>
    </source>
</reference>
<dbReference type="AlphaFoldDB" id="A0A219AS88"/>
<gene>
    <name evidence="1" type="ORF">VFPPC_17392</name>
</gene>
<dbReference type="EMBL" id="LSBJ02000001">
    <property type="protein sequence ID" value="OWT43459.1"/>
    <property type="molecule type" value="Genomic_DNA"/>
</dbReference>
<evidence type="ECO:0000313" key="1">
    <source>
        <dbReference type="EMBL" id="OWT43459.1"/>
    </source>
</evidence>
<evidence type="ECO:0000313" key="2">
    <source>
        <dbReference type="Proteomes" id="UP000078397"/>
    </source>
</evidence>
<dbReference type="KEGG" id="pchm:VFPPC_17392"/>
<dbReference type="RefSeq" id="XP_022285878.1">
    <property type="nucleotide sequence ID" value="XM_022429105.1"/>
</dbReference>
<proteinExistence type="predicted"/>
<accession>A0A219AS88</accession>
<keyword evidence="2" id="KW-1185">Reference proteome</keyword>
<comment type="caution">
    <text evidence="1">The sequence shown here is derived from an EMBL/GenBank/DDBJ whole genome shotgun (WGS) entry which is preliminary data.</text>
</comment>
<protein>
    <submittedName>
        <fullName evidence="1">Uncharacterized protein</fullName>
    </submittedName>
</protein>
<sequence length="178" mass="19639">MCMVAKGRFKSCTSETIESKSLLLSSTEISLYRTFIAILLTHKYKGSRCACSAAEACGDITDFEHPDLEIFATRVAARHSGPLGALLVGTIVIHVTCHLNRVIEPILELNNPISAVHLPQNMCRNFGGMESATASELLLVALSRVVIENWQDVSIRLSMCLDRAINIRSKMYLSIPFK</sequence>
<name>A0A219AS88_METCM</name>